<evidence type="ECO:0000256" key="3">
    <source>
        <dbReference type="ARBA" id="ARBA00022989"/>
    </source>
</evidence>
<sequence length="74" mass="8297">MPVPAMIGEIDIFGVFVPAVLVLMLVAYLINLAIRTVLARVGFYRFVWHRSIFDLGIYVLVLGLVVVVSHRLIT</sequence>
<keyword evidence="7" id="KW-1185">Reference proteome</keyword>
<keyword evidence="2 5" id="KW-0812">Transmembrane</keyword>
<feature type="transmembrane region" description="Helical" evidence="5">
    <location>
        <begin position="12"/>
        <end position="34"/>
    </location>
</feature>
<evidence type="ECO:0000256" key="4">
    <source>
        <dbReference type="ARBA" id="ARBA00023136"/>
    </source>
</evidence>
<organism evidence="6 7">
    <name type="scientific">Paraburkholderia caffeinilytica</name>
    <dbReference type="NCBI Taxonomy" id="1761016"/>
    <lineage>
        <taxon>Bacteria</taxon>
        <taxon>Pseudomonadati</taxon>
        <taxon>Pseudomonadota</taxon>
        <taxon>Betaproteobacteria</taxon>
        <taxon>Burkholderiales</taxon>
        <taxon>Burkholderiaceae</taxon>
        <taxon>Paraburkholderia</taxon>
    </lineage>
</organism>
<comment type="caution">
    <text evidence="6">The sequence shown here is derived from an EMBL/GenBank/DDBJ whole genome shotgun (WGS) entry which is preliminary data.</text>
</comment>
<dbReference type="Pfam" id="PF07869">
    <property type="entry name" value="DUF1656"/>
    <property type="match status" value="1"/>
</dbReference>
<accession>A0ABQ1MNP7</accession>
<feature type="transmembrane region" description="Helical" evidence="5">
    <location>
        <begin position="55"/>
        <end position="73"/>
    </location>
</feature>
<proteinExistence type="predicted"/>
<evidence type="ECO:0000313" key="7">
    <source>
        <dbReference type="Proteomes" id="UP000602004"/>
    </source>
</evidence>
<gene>
    <name evidence="6" type="ORF">GCM10011400_32450</name>
</gene>
<dbReference type="InterPro" id="IPR012451">
    <property type="entry name" value="DUF1656"/>
</dbReference>
<protein>
    <submittedName>
        <fullName evidence="6">DUF1656 domain-containing protein</fullName>
    </submittedName>
</protein>
<evidence type="ECO:0000313" key="6">
    <source>
        <dbReference type="EMBL" id="GGC42983.1"/>
    </source>
</evidence>
<evidence type="ECO:0000256" key="2">
    <source>
        <dbReference type="ARBA" id="ARBA00022692"/>
    </source>
</evidence>
<dbReference type="Proteomes" id="UP000602004">
    <property type="component" value="Unassembled WGS sequence"/>
</dbReference>
<keyword evidence="4 5" id="KW-0472">Membrane</keyword>
<reference evidence="7" key="1">
    <citation type="journal article" date="2019" name="Int. J. Syst. Evol. Microbiol.">
        <title>The Global Catalogue of Microorganisms (GCM) 10K type strain sequencing project: providing services to taxonomists for standard genome sequencing and annotation.</title>
        <authorList>
            <consortium name="The Broad Institute Genomics Platform"/>
            <consortium name="The Broad Institute Genome Sequencing Center for Infectious Disease"/>
            <person name="Wu L."/>
            <person name="Ma J."/>
        </authorList>
    </citation>
    <scope>NUCLEOTIDE SEQUENCE [LARGE SCALE GENOMIC DNA]</scope>
    <source>
        <strain evidence="7">CGMCC 1.15103</strain>
    </source>
</reference>
<evidence type="ECO:0000256" key="5">
    <source>
        <dbReference type="SAM" id="Phobius"/>
    </source>
</evidence>
<keyword evidence="3 5" id="KW-1133">Transmembrane helix</keyword>
<keyword evidence="1" id="KW-1003">Cell membrane</keyword>
<name>A0ABQ1MNP7_9BURK</name>
<evidence type="ECO:0000256" key="1">
    <source>
        <dbReference type="ARBA" id="ARBA00022475"/>
    </source>
</evidence>
<dbReference type="EMBL" id="BMHL01000005">
    <property type="protein sequence ID" value="GGC42983.1"/>
    <property type="molecule type" value="Genomic_DNA"/>
</dbReference>